<dbReference type="InterPro" id="IPR014914">
    <property type="entry name" value="RES_dom"/>
</dbReference>
<dbReference type="Pfam" id="PF08808">
    <property type="entry name" value="RES"/>
    <property type="match status" value="1"/>
</dbReference>
<evidence type="ECO:0000313" key="2">
    <source>
        <dbReference type="EMBL" id="RRH74256.1"/>
    </source>
</evidence>
<proteinExistence type="predicted"/>
<sequence length="163" mass="17654">MPSVSLPATEPFIPFSARLWRALPKGADPLSPAPSPEGRFHHSGQQAIYLSPSPQAAGRATARKAGGADLHLQSYLVRLHRLADLRHADVCQALGLTGSEASRPWRSERIAGRPASSWRASDAARAAGCDGLIWTVRNAPHLWHLVVFTSEDERLTLISTEPP</sequence>
<comment type="caution">
    <text evidence="2">The sequence shown here is derived from an EMBL/GenBank/DDBJ whole genome shotgun (WGS) entry which is preliminary data.</text>
</comment>
<accession>A0A3P3DKJ2</accession>
<organism evidence="2 3">
    <name type="scientific">Falsigemmobacter faecalis</name>
    <dbReference type="NCBI Taxonomy" id="2488730"/>
    <lineage>
        <taxon>Bacteria</taxon>
        <taxon>Pseudomonadati</taxon>
        <taxon>Pseudomonadota</taxon>
        <taxon>Alphaproteobacteria</taxon>
        <taxon>Rhodobacterales</taxon>
        <taxon>Paracoccaceae</taxon>
        <taxon>Falsigemmobacter</taxon>
    </lineage>
</organism>
<feature type="domain" description="RES" evidence="1">
    <location>
        <begin position="18"/>
        <end position="152"/>
    </location>
</feature>
<reference evidence="2 3" key="1">
    <citation type="submission" date="2018-11" db="EMBL/GenBank/DDBJ databases">
        <title>Gemmobacter sp. nov., YIM 102744-1 draft genome.</title>
        <authorList>
            <person name="Li G."/>
            <person name="Jiang Y."/>
        </authorList>
    </citation>
    <scope>NUCLEOTIDE SEQUENCE [LARGE SCALE GENOMIC DNA]</scope>
    <source>
        <strain evidence="2 3">YIM 102744-1</strain>
    </source>
</reference>
<dbReference type="EMBL" id="RRAZ01000014">
    <property type="protein sequence ID" value="RRH74256.1"/>
    <property type="molecule type" value="Genomic_DNA"/>
</dbReference>
<keyword evidence="3" id="KW-1185">Reference proteome</keyword>
<name>A0A3P3DKJ2_9RHOB</name>
<evidence type="ECO:0000259" key="1">
    <source>
        <dbReference type="Pfam" id="PF08808"/>
    </source>
</evidence>
<evidence type="ECO:0000313" key="3">
    <source>
        <dbReference type="Proteomes" id="UP000282125"/>
    </source>
</evidence>
<dbReference type="Proteomes" id="UP000282125">
    <property type="component" value="Unassembled WGS sequence"/>
</dbReference>
<gene>
    <name evidence="2" type="ORF">EG244_10910</name>
</gene>
<dbReference type="AlphaFoldDB" id="A0A3P3DKJ2"/>
<protein>
    <submittedName>
        <fullName evidence="2">RES domain-containing protein</fullName>
    </submittedName>
</protein>